<dbReference type="InterPro" id="IPR002155">
    <property type="entry name" value="Thiolase"/>
</dbReference>
<comment type="caution">
    <text evidence="3">The sequence shown here is derived from an EMBL/GenBank/DDBJ whole genome shotgun (WGS) entry which is preliminary data.</text>
</comment>
<evidence type="ECO:0000313" key="4">
    <source>
        <dbReference type="Proteomes" id="UP000614469"/>
    </source>
</evidence>
<dbReference type="InterPro" id="IPR020616">
    <property type="entry name" value="Thiolase_N"/>
</dbReference>
<dbReference type="PANTHER" id="PTHR42870:SF1">
    <property type="entry name" value="NON-SPECIFIC LIPID-TRANSFER PROTEIN-LIKE 2"/>
    <property type="match status" value="1"/>
</dbReference>
<dbReference type="SUPFAM" id="SSF53901">
    <property type="entry name" value="Thiolase-like"/>
    <property type="match status" value="1"/>
</dbReference>
<evidence type="ECO:0000313" key="3">
    <source>
        <dbReference type="EMBL" id="MBC8333864.1"/>
    </source>
</evidence>
<accession>A0A8J6NHP4</accession>
<gene>
    <name evidence="3" type="ORF">H8E29_01230</name>
</gene>
<dbReference type="EMBL" id="JACNJN010000028">
    <property type="protein sequence ID" value="MBC8333864.1"/>
    <property type="molecule type" value="Genomic_DNA"/>
</dbReference>
<dbReference type="Pfam" id="PF22691">
    <property type="entry name" value="Thiolase_C_1"/>
    <property type="match status" value="1"/>
</dbReference>
<dbReference type="Proteomes" id="UP000614469">
    <property type="component" value="Unassembled WGS sequence"/>
</dbReference>
<sequence>MTESIVIAGIGQTAVGEHWEFSIRELAHFALEAAIKDAGGLRPQALFVGNMLAPNLSKQAHLGALIADFSGLIGIEAVSIEAAGASGGAALRQGYLAVKSGMVDVALVVGVEKFTDMVDAGVEDALATATDSDFEAVQGLTPTSQAAILMRRYLHEFDVPADGLAGFPVTAHANAVSNPNAMFQRAIKAETYARAGMISEPLNIFDAAPTADGAAAIILTRSKLLPANSHHPLVRISGSASSSGMLSLHDRRDPLSFDAAKRSVEAALQKADVTREQISFFEYHDAYSIYAALSLEAAGFAERGKGWELARDGEIALNGSIPCATSGGLKARGFPGGATGVYQAVEAASRLRAENRTDEVALIQSLGGPAATAVTHVLTRE</sequence>
<dbReference type="GO" id="GO:0016747">
    <property type="term" value="F:acyltransferase activity, transferring groups other than amino-acyl groups"/>
    <property type="evidence" value="ECO:0007669"/>
    <property type="project" value="InterPro"/>
</dbReference>
<name>A0A8J6NHP4_9CHLR</name>
<dbReference type="CDD" id="cd00829">
    <property type="entry name" value="SCP-x_thiolase"/>
    <property type="match status" value="1"/>
</dbReference>
<feature type="domain" description="Thiolase N-terminal" evidence="1">
    <location>
        <begin position="6"/>
        <end position="221"/>
    </location>
</feature>
<dbReference type="AlphaFoldDB" id="A0A8J6NHP4"/>
<evidence type="ECO:0000259" key="1">
    <source>
        <dbReference type="Pfam" id="PF00108"/>
    </source>
</evidence>
<proteinExistence type="predicted"/>
<reference evidence="3 4" key="1">
    <citation type="submission" date="2020-08" db="EMBL/GenBank/DDBJ databases">
        <title>Bridging the membrane lipid divide: bacteria of the FCB group superphylum have the potential to synthesize archaeal ether lipids.</title>
        <authorList>
            <person name="Villanueva L."/>
            <person name="Von Meijenfeldt F.A.B."/>
            <person name="Westbye A.B."/>
            <person name="Yadav S."/>
            <person name="Hopmans E.C."/>
            <person name="Dutilh B.E."/>
            <person name="Sinninghe Damste J.S."/>
        </authorList>
    </citation>
    <scope>NUCLEOTIDE SEQUENCE [LARGE SCALE GENOMIC DNA]</scope>
    <source>
        <strain evidence="3">NIOZ-UU36</strain>
    </source>
</reference>
<dbReference type="InterPro" id="IPR055140">
    <property type="entry name" value="Thiolase_C_2"/>
</dbReference>
<protein>
    <submittedName>
        <fullName evidence="3">Thiolase domain-containing protein</fullName>
    </submittedName>
</protein>
<feature type="domain" description="Thiolase C-terminal" evidence="2">
    <location>
        <begin position="245"/>
        <end position="380"/>
    </location>
</feature>
<dbReference type="Pfam" id="PF00108">
    <property type="entry name" value="Thiolase_N"/>
    <property type="match status" value="1"/>
</dbReference>
<dbReference type="PANTHER" id="PTHR42870">
    <property type="entry name" value="ACETYL-COA C-ACETYLTRANSFERASE"/>
    <property type="match status" value="1"/>
</dbReference>
<evidence type="ECO:0000259" key="2">
    <source>
        <dbReference type="Pfam" id="PF22691"/>
    </source>
</evidence>
<organism evidence="3 4">
    <name type="scientific">Candidatus Desulfolinea nitratireducens</name>
    <dbReference type="NCBI Taxonomy" id="2841698"/>
    <lineage>
        <taxon>Bacteria</taxon>
        <taxon>Bacillati</taxon>
        <taxon>Chloroflexota</taxon>
        <taxon>Anaerolineae</taxon>
        <taxon>Anaerolineales</taxon>
        <taxon>Anaerolineales incertae sedis</taxon>
        <taxon>Candidatus Desulfolinea</taxon>
    </lineage>
</organism>
<dbReference type="Gene3D" id="3.40.47.10">
    <property type="match status" value="1"/>
</dbReference>
<dbReference type="PIRSF" id="PIRSF000429">
    <property type="entry name" value="Ac-CoA_Ac_transf"/>
    <property type="match status" value="1"/>
</dbReference>
<dbReference type="InterPro" id="IPR016039">
    <property type="entry name" value="Thiolase-like"/>
</dbReference>